<organism evidence="2 3">
    <name type="scientific">Mariprofundus ferrooxydans PV-1</name>
    <dbReference type="NCBI Taxonomy" id="314345"/>
    <lineage>
        <taxon>Bacteria</taxon>
        <taxon>Pseudomonadati</taxon>
        <taxon>Pseudomonadota</taxon>
        <taxon>Candidatius Mariprofundia</taxon>
        <taxon>Mariprofundales</taxon>
        <taxon>Mariprofundaceae</taxon>
        <taxon>Mariprofundus</taxon>
    </lineage>
</organism>
<dbReference type="EMBL" id="AATS01000021">
    <property type="protein sequence ID" value="EAU53557.1"/>
    <property type="molecule type" value="Genomic_DNA"/>
</dbReference>
<evidence type="ECO:0000256" key="1">
    <source>
        <dbReference type="SAM" id="Phobius"/>
    </source>
</evidence>
<keyword evidence="3" id="KW-1185">Reference proteome</keyword>
<dbReference type="HOGENOM" id="CLU_3026948_0_0_0"/>
<evidence type="ECO:0000313" key="3">
    <source>
        <dbReference type="Proteomes" id="UP000005297"/>
    </source>
</evidence>
<dbReference type="AlphaFoldDB" id="Q0EWB4"/>
<evidence type="ECO:0000313" key="2">
    <source>
        <dbReference type="EMBL" id="EAU53557.1"/>
    </source>
</evidence>
<accession>Q0EWB4</accession>
<protein>
    <submittedName>
        <fullName evidence="2">Uncharacterized protein</fullName>
    </submittedName>
</protein>
<dbReference type="Proteomes" id="UP000005297">
    <property type="component" value="Unassembled WGS sequence"/>
</dbReference>
<dbReference type="RefSeq" id="WP_009850883.1">
    <property type="nucleotide sequence ID" value="NZ_DS022295.1"/>
</dbReference>
<name>Q0EWB4_9PROT</name>
<dbReference type="InParanoid" id="Q0EWB4"/>
<feature type="transmembrane region" description="Helical" evidence="1">
    <location>
        <begin position="6"/>
        <end position="26"/>
    </location>
</feature>
<comment type="caution">
    <text evidence="2">The sequence shown here is derived from an EMBL/GenBank/DDBJ whole genome shotgun (WGS) entry which is preliminary data.</text>
</comment>
<keyword evidence="1" id="KW-0472">Membrane</keyword>
<sequence>MLTDNEASLLMIAVMVVALIVTLAGLRYITSDMQKWDEESKDIERWLEQGEDHGK</sequence>
<keyword evidence="1" id="KW-1133">Transmembrane helix</keyword>
<reference evidence="2 3" key="1">
    <citation type="submission" date="2006-09" db="EMBL/GenBank/DDBJ databases">
        <authorList>
            <person name="Emerson D."/>
            <person name="Ferriera S."/>
            <person name="Johnson J."/>
            <person name="Kravitz S."/>
            <person name="Halpern A."/>
            <person name="Remington K."/>
            <person name="Beeson K."/>
            <person name="Tran B."/>
            <person name="Rogers Y.-H."/>
            <person name="Friedman R."/>
            <person name="Venter J.C."/>
        </authorList>
    </citation>
    <scope>NUCLEOTIDE SEQUENCE [LARGE SCALE GENOMIC DNA]</scope>
    <source>
        <strain evidence="2 3">PV-1</strain>
    </source>
</reference>
<proteinExistence type="predicted"/>
<keyword evidence="1" id="KW-0812">Transmembrane</keyword>
<gene>
    <name evidence="2" type="ORF">SPV1_02928</name>
</gene>